<proteinExistence type="predicted"/>
<organism evidence="1 2">
    <name type="scientific">Mycoplasma haematolamae (strain Purdue)</name>
    <dbReference type="NCBI Taxonomy" id="1212765"/>
    <lineage>
        <taxon>Bacteria</taxon>
        <taxon>Bacillati</taxon>
        <taxon>Mycoplasmatota</taxon>
        <taxon>Mollicutes</taxon>
        <taxon>Mycoplasmataceae</taxon>
        <taxon>Mycoplasma</taxon>
    </lineage>
</organism>
<dbReference type="EMBL" id="CP003731">
    <property type="protein sequence ID" value="AFO52318.1"/>
    <property type="molecule type" value="Genomic_DNA"/>
</dbReference>
<dbReference type="KEGG" id="mhl:MHLP_03690"/>
<evidence type="ECO:0000313" key="2">
    <source>
        <dbReference type="Proteomes" id="UP000006502"/>
    </source>
</evidence>
<dbReference type="AlphaFoldDB" id="I7BKA9"/>
<keyword evidence="2" id="KW-1185">Reference proteome</keyword>
<gene>
    <name evidence="1" type="ordered locus">MHLP_03690</name>
</gene>
<protein>
    <submittedName>
        <fullName evidence="1">Uncharacterized protein</fullName>
    </submittedName>
</protein>
<name>I7BKA9_MYCHA</name>
<dbReference type="HOGENOM" id="CLU_092774_0_0_14"/>
<reference evidence="2" key="2">
    <citation type="submission" date="2012-07" db="EMBL/GenBank/DDBJ databases">
        <title>Complete genome sequence of 'Candidatus Mycoplasma haemolamae'.</title>
        <authorList>
            <person name="Guimaraes A.M.S."/>
            <person name="Toth B."/>
            <person name="Santos A.P."/>
            <person name="Nascimento N.C."/>
            <person name="Sojka J.E."/>
            <person name="Messick J.B."/>
        </authorList>
    </citation>
    <scope>NUCLEOTIDE SEQUENCE [LARGE SCALE GENOMIC DNA]</scope>
    <source>
        <strain evidence="2">Purdue</strain>
    </source>
</reference>
<reference evidence="1 2" key="1">
    <citation type="journal article" date="2012" name="J. Bacteriol.">
        <title>Genome Sequence of "Candidatus Mycoplasma haemolamae" Strain Purdue, a Red Blood Cell Pathogen of Alpacas (Vicugna pacos) and Llamas (Lama glama).</title>
        <authorList>
            <person name="Guimaraes A.M."/>
            <person name="Toth B."/>
            <person name="Santos A.P."/>
            <person name="do Nascimento N.C."/>
            <person name="Kritchevsky J.E."/>
            <person name="Messick J.B."/>
        </authorList>
    </citation>
    <scope>NUCLEOTIDE SEQUENCE [LARGE SCALE GENOMIC DNA]</scope>
    <source>
        <strain evidence="1 2">Purdue</strain>
    </source>
</reference>
<evidence type="ECO:0000313" key="1">
    <source>
        <dbReference type="EMBL" id="AFO52318.1"/>
    </source>
</evidence>
<dbReference type="Proteomes" id="UP000006502">
    <property type="component" value="Chromosome"/>
</dbReference>
<dbReference type="PATRIC" id="fig|1212765.3.peg.838"/>
<dbReference type="STRING" id="1212765.MHLP_03690"/>
<sequence>MVVGGANWSWQSVTYTGKKLTETKKTYQTVKGYVEPSWQYIKSHWYTLWIFLRSSLTSVDLEKLYKLFTEKKSQAMQSFQGDRQSSWKTIMGNMETLVNKSGSVGYDVSKPFNKILRTFMDTPEKMSTIADRLSFVEKYVTENSNQRDAAKKLVDFFSNTEDAISKLNYNS</sequence>
<accession>I7BKA9</accession>